<keyword evidence="10" id="KW-1185">Reference proteome</keyword>
<dbReference type="SMART" id="SM00091">
    <property type="entry name" value="PAS"/>
    <property type="match status" value="2"/>
</dbReference>
<dbReference type="CDD" id="cd19697">
    <property type="entry name" value="bHLH-PAS_NPAS4_PASD10"/>
    <property type="match status" value="1"/>
</dbReference>
<evidence type="ECO:0000256" key="6">
    <source>
        <dbReference type="SAM" id="MobiDB-lite"/>
    </source>
</evidence>
<accession>A0AAD9N092</accession>
<evidence type="ECO:0000313" key="9">
    <source>
        <dbReference type="EMBL" id="KAK2149514.1"/>
    </source>
</evidence>
<evidence type="ECO:0000259" key="8">
    <source>
        <dbReference type="PROSITE" id="PS50888"/>
    </source>
</evidence>
<gene>
    <name evidence="9" type="ORF">LSH36_448g00001</name>
</gene>
<reference evidence="9" key="1">
    <citation type="journal article" date="2023" name="Mol. Biol. Evol.">
        <title>Third-Generation Sequencing Reveals the Adaptive Role of the Epigenome in Three Deep-Sea Polychaetes.</title>
        <authorList>
            <person name="Perez M."/>
            <person name="Aroh O."/>
            <person name="Sun Y."/>
            <person name="Lan Y."/>
            <person name="Juniper S.K."/>
            <person name="Young C.R."/>
            <person name="Angers B."/>
            <person name="Qian P.Y."/>
        </authorList>
    </citation>
    <scope>NUCLEOTIDE SEQUENCE</scope>
    <source>
        <strain evidence="9">P08H-3</strain>
    </source>
</reference>
<feature type="compositionally biased region" description="Low complexity" evidence="6">
    <location>
        <begin position="481"/>
        <end position="499"/>
    </location>
</feature>
<dbReference type="Proteomes" id="UP001208570">
    <property type="component" value="Unassembled WGS sequence"/>
</dbReference>
<dbReference type="Gene3D" id="3.30.450.20">
    <property type="entry name" value="PAS domain"/>
    <property type="match status" value="2"/>
</dbReference>
<dbReference type="PROSITE" id="PS50112">
    <property type="entry name" value="PAS"/>
    <property type="match status" value="1"/>
</dbReference>
<dbReference type="GO" id="GO:0000977">
    <property type="term" value="F:RNA polymerase II transcription regulatory region sequence-specific DNA binding"/>
    <property type="evidence" value="ECO:0007669"/>
    <property type="project" value="TreeGrafter"/>
</dbReference>
<dbReference type="InterPro" id="IPR000014">
    <property type="entry name" value="PAS"/>
</dbReference>
<dbReference type="Pfam" id="PF23183">
    <property type="entry name" value="bHLH_NPAS4"/>
    <property type="match status" value="1"/>
</dbReference>
<dbReference type="GO" id="GO:0046983">
    <property type="term" value="F:protein dimerization activity"/>
    <property type="evidence" value="ECO:0007669"/>
    <property type="project" value="InterPro"/>
</dbReference>
<keyword evidence="5" id="KW-0539">Nucleus</keyword>
<dbReference type="CDD" id="cd00130">
    <property type="entry name" value="PAS"/>
    <property type="match status" value="1"/>
</dbReference>
<dbReference type="InterPro" id="IPR011598">
    <property type="entry name" value="bHLH_dom"/>
</dbReference>
<dbReference type="PANTHER" id="PTHR23043:SF39">
    <property type="entry name" value="DYSFUSION, ISOFORM D"/>
    <property type="match status" value="1"/>
</dbReference>
<dbReference type="InterPro" id="IPR036638">
    <property type="entry name" value="HLH_DNA-bd_sf"/>
</dbReference>
<comment type="subcellular location">
    <subcellularLocation>
        <location evidence="1">Nucleus</location>
    </subcellularLocation>
</comment>
<evidence type="ECO:0000256" key="5">
    <source>
        <dbReference type="ARBA" id="ARBA00023242"/>
    </source>
</evidence>
<dbReference type="Gene3D" id="4.10.280.10">
    <property type="entry name" value="Helix-loop-helix DNA-binding domain"/>
    <property type="match status" value="1"/>
</dbReference>
<organism evidence="9 10">
    <name type="scientific">Paralvinella palmiformis</name>
    <dbReference type="NCBI Taxonomy" id="53620"/>
    <lineage>
        <taxon>Eukaryota</taxon>
        <taxon>Metazoa</taxon>
        <taxon>Spiralia</taxon>
        <taxon>Lophotrochozoa</taxon>
        <taxon>Annelida</taxon>
        <taxon>Polychaeta</taxon>
        <taxon>Sedentaria</taxon>
        <taxon>Canalipalpata</taxon>
        <taxon>Terebellida</taxon>
        <taxon>Terebelliformia</taxon>
        <taxon>Alvinellidae</taxon>
        <taxon>Paralvinella</taxon>
    </lineage>
</organism>
<dbReference type="InterPro" id="IPR056192">
    <property type="entry name" value="bHLH_NPAS4"/>
</dbReference>
<evidence type="ECO:0000256" key="4">
    <source>
        <dbReference type="ARBA" id="ARBA00023163"/>
    </source>
</evidence>
<dbReference type="EMBL" id="JAODUP010000448">
    <property type="protein sequence ID" value="KAK2149514.1"/>
    <property type="molecule type" value="Genomic_DNA"/>
</dbReference>
<keyword evidence="4" id="KW-0804">Transcription</keyword>
<dbReference type="Pfam" id="PF14598">
    <property type="entry name" value="PAS_11"/>
    <property type="match status" value="1"/>
</dbReference>
<dbReference type="AlphaFoldDB" id="A0AAD9N092"/>
<evidence type="ECO:0000313" key="10">
    <source>
        <dbReference type="Proteomes" id="UP001208570"/>
    </source>
</evidence>
<dbReference type="PANTHER" id="PTHR23043">
    <property type="entry name" value="HYPOXIA-INDUCIBLE FACTOR 1 ALPHA"/>
    <property type="match status" value="1"/>
</dbReference>
<evidence type="ECO:0000256" key="1">
    <source>
        <dbReference type="ARBA" id="ARBA00004123"/>
    </source>
</evidence>
<dbReference type="NCBIfam" id="TIGR00229">
    <property type="entry name" value="sensory_box"/>
    <property type="match status" value="1"/>
</dbReference>
<sequence length="889" mass="98017">MENGTFTRSPNWEYLMHFLTPRSTKGASKQRRDLINAEIAVLRDLLPLPEPTRQRLSQLQIMSLACVYIRKCNFFSRPDIHKSNIPASANTFLGNRLLAILAEQHYFLLFPGNDRFLVGCLKRWKTAVYLRECHGIPWPFDGNPPPHSPDIISIVYQRHAQQMRCDLTNPNALSSLIQVDMMTQGDSIYDIIDKRDHQLVQKQLMQEGYPPQTAEGSAKPESLPKNERAFFCRMNMMYVKGHFVTPSVRDHYGNQPVFIAVCTPLITPDVKDTTIQNSTQTFYSVHGLDMKYTELGHIGQYQLGYTEGEIIDKSWYELLHPEDILEAKEKHVQLIKSSHEMGCVLTARLQHKAGHWVWMNIVMHVRQPFVCDNDEPAIVCINQVIDDGEARQFRTQSQMYSSQIARSPEFLGSRDAASGAPHTITQVPVESRPYPSGGCHEGQRTRDDLTYQVNFVAAGRQAISPRSDRSPNPSVASRACSSSLFPDSSSEYSSSSSSESETKQALRADIINRLKRKMSESAANCKPKKIQRFGDANARSASGSDAMVGLRGTTSLVGNPLLLESVGGVVPIGNGSVQVLATAREAPIYQQLSLKKDLLLDRQEMLTKIEPTVPLFHEAVKPPTPLTPDSLTSDLMADFQTDILRVDVTDSAVVPVSMLTPDASPLSTAAADEVLNSPPPHADPNIEYKAELPTLDDLCFFDEAPPSDKPKNKSPVVLQLSDAGTKELPVIDVVSLETMLHGLDDSSARMQSVADVTSTSLPAGVQPPAVVADQVKLSDNDEQLLNQVTNVLMEIVQQAADGSLDLSQLMLAGQQQPVNSQQPVAMSASTVKSNDGLTTLDGLTQLTSVTMTDEMNFTLDDLTQLTQLDLTASSFGDCDLTSSLLAQNL</sequence>
<dbReference type="InterPro" id="IPR035965">
    <property type="entry name" value="PAS-like_dom_sf"/>
</dbReference>
<dbReference type="GO" id="GO:0005634">
    <property type="term" value="C:nucleus"/>
    <property type="evidence" value="ECO:0007669"/>
    <property type="project" value="UniProtKB-SubCell"/>
</dbReference>
<name>A0AAD9N092_9ANNE</name>
<keyword evidence="2" id="KW-0805">Transcription regulation</keyword>
<dbReference type="PROSITE" id="PS50888">
    <property type="entry name" value="BHLH"/>
    <property type="match status" value="1"/>
</dbReference>
<evidence type="ECO:0000259" key="7">
    <source>
        <dbReference type="PROSITE" id="PS50112"/>
    </source>
</evidence>
<feature type="region of interest" description="Disordered" evidence="6">
    <location>
        <begin position="412"/>
        <end position="444"/>
    </location>
</feature>
<comment type="caution">
    <text evidence="9">The sequence shown here is derived from an EMBL/GenBank/DDBJ whole genome shotgun (WGS) entry which is preliminary data.</text>
</comment>
<feature type="region of interest" description="Disordered" evidence="6">
    <location>
        <begin position="460"/>
        <end position="504"/>
    </location>
</feature>
<evidence type="ECO:0000256" key="2">
    <source>
        <dbReference type="ARBA" id="ARBA00023015"/>
    </source>
</evidence>
<evidence type="ECO:0000256" key="3">
    <source>
        <dbReference type="ARBA" id="ARBA00023125"/>
    </source>
</evidence>
<feature type="domain" description="PAS" evidence="7">
    <location>
        <begin position="303"/>
        <end position="338"/>
    </location>
</feature>
<keyword evidence="3" id="KW-0238">DNA-binding</keyword>
<dbReference type="SUPFAM" id="SSF55785">
    <property type="entry name" value="PYP-like sensor domain (PAS domain)"/>
    <property type="match status" value="1"/>
</dbReference>
<feature type="domain" description="BHLH" evidence="8">
    <location>
        <begin position="19"/>
        <end position="72"/>
    </location>
</feature>
<dbReference type="SUPFAM" id="SSF47459">
    <property type="entry name" value="HLH, helix-loop-helix DNA-binding domain"/>
    <property type="match status" value="1"/>
</dbReference>
<protein>
    <submittedName>
        <fullName evidence="9">Uncharacterized protein</fullName>
    </submittedName>
</protein>
<proteinExistence type="predicted"/>
<dbReference type="GO" id="GO:0000981">
    <property type="term" value="F:DNA-binding transcription factor activity, RNA polymerase II-specific"/>
    <property type="evidence" value="ECO:0007669"/>
    <property type="project" value="TreeGrafter"/>
</dbReference>